<reference evidence="8" key="1">
    <citation type="journal article" date="2013" name="Proc. Natl. Acad. Sci. U.S.A.">
        <title>Genome structure and metabolic features in the red seaweed Chondrus crispus shed light on evolution of the Archaeplastida.</title>
        <authorList>
            <person name="Collen J."/>
            <person name="Porcel B."/>
            <person name="Carre W."/>
            <person name="Ball S.G."/>
            <person name="Chaparro C."/>
            <person name="Tonon T."/>
            <person name="Barbeyron T."/>
            <person name="Michel G."/>
            <person name="Noel B."/>
            <person name="Valentin K."/>
            <person name="Elias M."/>
            <person name="Artiguenave F."/>
            <person name="Arun A."/>
            <person name="Aury J.M."/>
            <person name="Barbosa-Neto J.F."/>
            <person name="Bothwell J.H."/>
            <person name="Bouget F.Y."/>
            <person name="Brillet L."/>
            <person name="Cabello-Hurtado F."/>
            <person name="Capella-Gutierrez S."/>
            <person name="Charrier B."/>
            <person name="Cladiere L."/>
            <person name="Cock J.M."/>
            <person name="Coelho S.M."/>
            <person name="Colleoni C."/>
            <person name="Czjzek M."/>
            <person name="Da Silva C."/>
            <person name="Delage L."/>
            <person name="Denoeud F."/>
            <person name="Deschamps P."/>
            <person name="Dittami S.M."/>
            <person name="Gabaldon T."/>
            <person name="Gachon C.M."/>
            <person name="Groisillier A."/>
            <person name="Herve C."/>
            <person name="Jabbari K."/>
            <person name="Katinka M."/>
            <person name="Kloareg B."/>
            <person name="Kowalczyk N."/>
            <person name="Labadie K."/>
            <person name="Leblanc C."/>
            <person name="Lopez P.J."/>
            <person name="McLachlan D.H."/>
            <person name="Meslet-Cladiere L."/>
            <person name="Moustafa A."/>
            <person name="Nehr Z."/>
            <person name="Nyvall Collen P."/>
            <person name="Panaud O."/>
            <person name="Partensky F."/>
            <person name="Poulain J."/>
            <person name="Rensing S.A."/>
            <person name="Rousvoal S."/>
            <person name="Samson G."/>
            <person name="Symeonidi A."/>
            <person name="Weissenbach J."/>
            <person name="Zambounis A."/>
            <person name="Wincker P."/>
            <person name="Boyen C."/>
        </authorList>
    </citation>
    <scope>NUCLEOTIDE SEQUENCE [LARGE SCALE GENOMIC DNA]</scope>
    <source>
        <strain evidence="8">cv. Stackhouse</strain>
    </source>
</reference>
<proteinExistence type="predicted"/>
<keyword evidence="2 6" id="KW-0812">Transmembrane</keyword>
<dbReference type="GO" id="GO:0005741">
    <property type="term" value="C:mitochondrial outer membrane"/>
    <property type="evidence" value="ECO:0007669"/>
    <property type="project" value="TreeGrafter"/>
</dbReference>
<dbReference type="PANTHER" id="PTHR28234:SF1">
    <property type="entry name" value="NUCLEAR CONTROL OF ATPASE PROTEIN 2"/>
    <property type="match status" value="1"/>
</dbReference>
<evidence type="ECO:0000256" key="5">
    <source>
        <dbReference type="ARBA" id="ARBA00023136"/>
    </source>
</evidence>
<dbReference type="GeneID" id="17319400"/>
<gene>
    <name evidence="7" type="ORF">CHC_T00007983001</name>
</gene>
<evidence type="ECO:0000256" key="2">
    <source>
        <dbReference type="ARBA" id="ARBA00022692"/>
    </source>
</evidence>
<evidence type="ECO:0000313" key="7">
    <source>
        <dbReference type="EMBL" id="CDF41391.1"/>
    </source>
</evidence>
<keyword evidence="8" id="KW-1185">Reference proteome</keyword>
<feature type="transmembrane region" description="Helical" evidence="6">
    <location>
        <begin position="299"/>
        <end position="320"/>
    </location>
</feature>
<dbReference type="EMBL" id="HG002370">
    <property type="protein sequence ID" value="CDF41391.1"/>
    <property type="molecule type" value="Genomic_DNA"/>
</dbReference>
<dbReference type="Proteomes" id="UP000012073">
    <property type="component" value="Unassembled WGS sequence"/>
</dbReference>
<dbReference type="Gramene" id="CDF41391">
    <property type="protein sequence ID" value="CDF41391"/>
    <property type="gene ID" value="CHC_T00007983001"/>
</dbReference>
<evidence type="ECO:0000256" key="4">
    <source>
        <dbReference type="ARBA" id="ARBA00023128"/>
    </source>
</evidence>
<dbReference type="RefSeq" id="XP_005711685.1">
    <property type="nucleotide sequence ID" value="XM_005711628.1"/>
</dbReference>
<accession>R7QVA0</accession>
<keyword evidence="5 6" id="KW-0472">Membrane</keyword>
<dbReference type="Pfam" id="PF08637">
    <property type="entry name" value="NCA2"/>
    <property type="match status" value="1"/>
</dbReference>
<dbReference type="InterPro" id="IPR013946">
    <property type="entry name" value="NCA2-like"/>
</dbReference>
<dbReference type="OrthoDB" id="413313at2759"/>
<dbReference type="KEGG" id="ccp:CHC_T00007983001"/>
<evidence type="ECO:0000256" key="6">
    <source>
        <dbReference type="SAM" id="Phobius"/>
    </source>
</evidence>
<evidence type="ECO:0000256" key="3">
    <source>
        <dbReference type="ARBA" id="ARBA00022989"/>
    </source>
</evidence>
<keyword evidence="3 6" id="KW-1133">Transmembrane helix</keyword>
<evidence type="ECO:0000256" key="1">
    <source>
        <dbReference type="ARBA" id="ARBA00004225"/>
    </source>
</evidence>
<protein>
    <submittedName>
        <fullName evidence="7">Uncharacterized protein</fullName>
    </submittedName>
</protein>
<comment type="subcellular location">
    <subcellularLocation>
        <location evidence="1">Mitochondrion membrane</location>
        <topology evidence="1">Multi-pass membrane protein</topology>
    </subcellularLocation>
</comment>
<organism evidence="7 8">
    <name type="scientific">Chondrus crispus</name>
    <name type="common">Carrageen Irish moss</name>
    <name type="synonym">Polymorpha crispa</name>
    <dbReference type="NCBI Taxonomy" id="2769"/>
    <lineage>
        <taxon>Eukaryota</taxon>
        <taxon>Rhodophyta</taxon>
        <taxon>Florideophyceae</taxon>
        <taxon>Rhodymeniophycidae</taxon>
        <taxon>Gigartinales</taxon>
        <taxon>Gigartinaceae</taxon>
        <taxon>Chondrus</taxon>
    </lineage>
</organism>
<dbReference type="PANTHER" id="PTHR28234">
    <property type="entry name" value="NUCLEAR CONTROL OF ATPASE PROTEIN 2"/>
    <property type="match status" value="1"/>
</dbReference>
<dbReference type="STRING" id="2769.R7QVA0"/>
<evidence type="ECO:0000313" key="8">
    <source>
        <dbReference type="Proteomes" id="UP000012073"/>
    </source>
</evidence>
<name>R7QVA0_CHOCR</name>
<sequence>MHMEVVDDIQVALASQRAEEIGRAIVTSCRQASAFQHAVSTSPSASRLVSNIENVICSSLKASTIRDYVDQKNASGQLEQFWNQHGSSSSKQSLSPHDIRLTLQILERELLTFSSTKKKLRHVLERDFGRPWVFQRHPARCTGLAAVSVASVKAVSDNSGYLGGTGLLEEKMTMGLDAASAFASNNIIQPITRLYEQVFTVSDTSASAESVAENRAILRKMLIDFTEKNLAGVEGAEKMAEECSMTAVMNIIMQQARHPIRNSISGSLGQAFILQVQKLKCDVEELMLKSKQMIRAQELNLTLIALVPSLLTAAALTYFISTFSLHWRSRNMHLLVSGGQTVRFILSDIQKTLITIESNESIDMHTMGSILSYMRQTGSVHLKICELEEIVNKGLIKAPESVLYRFARDLKLLRSTSTTSSCRRRQICRILQTYDFLQHK</sequence>
<keyword evidence="4" id="KW-0496">Mitochondrion</keyword>
<dbReference type="AlphaFoldDB" id="R7QVA0"/>